<dbReference type="SUPFAM" id="SSF51695">
    <property type="entry name" value="PLC-like phosphodiesterases"/>
    <property type="match status" value="1"/>
</dbReference>
<dbReference type="Gene3D" id="3.20.20.190">
    <property type="entry name" value="Phosphatidylinositol (PI) phosphodiesterase"/>
    <property type="match status" value="1"/>
</dbReference>
<dbReference type="InterPro" id="IPR030395">
    <property type="entry name" value="GP_PDE_dom"/>
</dbReference>
<dbReference type="InterPro" id="IPR017946">
    <property type="entry name" value="PLC-like_Pdiesterase_TIM-brl"/>
</dbReference>
<organism evidence="8 9">
    <name type="scientific">Nostoc cf. commune SO-36</name>
    <dbReference type="NCBI Taxonomy" id="449208"/>
    <lineage>
        <taxon>Bacteria</taxon>
        <taxon>Bacillati</taxon>
        <taxon>Cyanobacteriota</taxon>
        <taxon>Cyanophyceae</taxon>
        <taxon>Nostocales</taxon>
        <taxon>Nostocaceae</taxon>
        <taxon>Nostoc</taxon>
    </lineage>
</organism>
<evidence type="ECO:0000313" key="9">
    <source>
        <dbReference type="Proteomes" id="UP001055453"/>
    </source>
</evidence>
<evidence type="ECO:0000259" key="7">
    <source>
        <dbReference type="PROSITE" id="PS51704"/>
    </source>
</evidence>
<keyword evidence="5" id="KW-0378">Hydrolase</keyword>
<name>A0ABN6Q9C2_NOSCO</name>
<evidence type="ECO:0000256" key="1">
    <source>
        <dbReference type="ARBA" id="ARBA00007277"/>
    </source>
</evidence>
<accession>A0ABN6Q9C2</accession>
<evidence type="ECO:0000256" key="3">
    <source>
        <dbReference type="ARBA" id="ARBA00022729"/>
    </source>
</evidence>
<evidence type="ECO:0000256" key="4">
    <source>
        <dbReference type="ARBA" id="ARBA00022798"/>
    </source>
</evidence>
<keyword evidence="4" id="KW-0319">Glycerol metabolism</keyword>
<evidence type="ECO:0000313" key="8">
    <source>
        <dbReference type="EMBL" id="BDI18836.1"/>
    </source>
</evidence>
<sequence>MQNAFPIIIAHRGASGYRPEHTLAAYELAIALGADYIEPDLVSTKDGVLIARHENEISETTDVASHAEFSHLQTTKIIDGESKTGWFTEDFTLREIKTLRAKERIPQVRSQNTAYDGLLEIPTLQEIIDLVKVKSGKINREIGIYPETKHPTYFQSIGLALEPPLLATLTANGYQGANAPVFIQSFEVGNLQDLSTKTDLPLVQLLNDTGKPYDFIVNGCNRNYADLVTPSGLAEIAKYAQAIGIHKNLLVPRDSNGKLRRRGAACRQISPTSLVIDAHAAGLLVHVWTFRNEDCFLPLDFQGNPQGEYELFFSLGVDGVFSDYPDTATTLLLSGNLVEE</sequence>
<dbReference type="Proteomes" id="UP001055453">
    <property type="component" value="Chromosome"/>
</dbReference>
<comment type="similarity">
    <text evidence="1">Belongs to the glycerophosphoryl diester phosphodiesterase family.</text>
</comment>
<gene>
    <name evidence="8" type="primary">glpQ</name>
    <name evidence="8" type="ORF">ANSO36C_46380</name>
</gene>
<dbReference type="CDD" id="cd08602">
    <property type="entry name" value="GDPD_ScGlpQ1_like"/>
    <property type="match status" value="1"/>
</dbReference>
<evidence type="ECO:0000256" key="2">
    <source>
        <dbReference type="ARBA" id="ARBA00012247"/>
    </source>
</evidence>
<dbReference type="EC" id="3.1.4.46" evidence="2"/>
<dbReference type="PANTHER" id="PTHR43620">
    <property type="entry name" value="GLYCEROPHOSPHORYL DIESTER PHOSPHODIESTERASE"/>
    <property type="match status" value="1"/>
</dbReference>
<keyword evidence="3" id="KW-0732">Signal</keyword>
<keyword evidence="9" id="KW-1185">Reference proteome</keyword>
<feature type="domain" description="GP-PDE" evidence="7">
    <location>
        <begin position="6"/>
        <end position="332"/>
    </location>
</feature>
<proteinExistence type="inferred from homology"/>
<dbReference type="PROSITE" id="PS51704">
    <property type="entry name" value="GP_PDE"/>
    <property type="match status" value="1"/>
</dbReference>
<dbReference type="PANTHER" id="PTHR43620:SF7">
    <property type="entry name" value="GLYCEROPHOSPHODIESTER PHOSPHODIESTERASE GDPD5-RELATED"/>
    <property type="match status" value="1"/>
</dbReference>
<dbReference type="Pfam" id="PF03009">
    <property type="entry name" value="GDPD"/>
    <property type="match status" value="1"/>
</dbReference>
<protein>
    <recommendedName>
        <fullName evidence="2">glycerophosphodiester phosphodiesterase</fullName>
        <ecNumber evidence="2">3.1.4.46</ecNumber>
    </recommendedName>
</protein>
<dbReference type="EMBL" id="AP025732">
    <property type="protein sequence ID" value="BDI18836.1"/>
    <property type="molecule type" value="Genomic_DNA"/>
</dbReference>
<reference evidence="8" key="1">
    <citation type="submission" date="2022-04" db="EMBL/GenBank/DDBJ databases">
        <title>Complete genome sequence of a cyanobacterium, Nostoc sp. SO-36, isolated in Antarctica.</title>
        <authorList>
            <person name="Kanesaki Y."/>
            <person name="Effendi D."/>
            <person name="Sakamoto T."/>
            <person name="Ohtani S."/>
            <person name="Awai K."/>
        </authorList>
    </citation>
    <scope>NUCLEOTIDE SEQUENCE</scope>
    <source>
        <strain evidence="8">SO-36</strain>
    </source>
</reference>
<comment type="catalytic activity">
    <reaction evidence="6">
        <text>a sn-glycero-3-phosphodiester + H2O = an alcohol + sn-glycerol 3-phosphate + H(+)</text>
        <dbReference type="Rhea" id="RHEA:12969"/>
        <dbReference type="ChEBI" id="CHEBI:15377"/>
        <dbReference type="ChEBI" id="CHEBI:15378"/>
        <dbReference type="ChEBI" id="CHEBI:30879"/>
        <dbReference type="ChEBI" id="CHEBI:57597"/>
        <dbReference type="ChEBI" id="CHEBI:83408"/>
        <dbReference type="EC" id="3.1.4.46"/>
    </reaction>
</comment>
<evidence type="ECO:0000256" key="6">
    <source>
        <dbReference type="ARBA" id="ARBA00047512"/>
    </source>
</evidence>
<dbReference type="RefSeq" id="WP_251956360.1">
    <property type="nucleotide sequence ID" value="NZ_AP025732.1"/>
</dbReference>
<evidence type="ECO:0000256" key="5">
    <source>
        <dbReference type="ARBA" id="ARBA00022801"/>
    </source>
</evidence>